<dbReference type="PANTHER" id="PTHR47326">
    <property type="entry name" value="TRANSPOSABLE ELEMENT TC3 TRANSPOSASE-LIKE PROTEIN"/>
    <property type="match status" value="1"/>
</dbReference>
<name>A0A914C8R5_9BILA</name>
<proteinExistence type="predicted"/>
<sequence length="93" mass="11119">MGRRSWNLPWPPYSPDLTSCDFFLWGYIKSIVYRTQPQNLDELQARIQDAFDNLLQEMIDRAIECYERRLQRCIDVDGRNVEQNYADEGNFLP</sequence>
<dbReference type="Gene3D" id="3.30.420.10">
    <property type="entry name" value="Ribonuclease H-like superfamily/Ribonuclease H"/>
    <property type="match status" value="1"/>
</dbReference>
<dbReference type="InterPro" id="IPR036397">
    <property type="entry name" value="RNaseH_sf"/>
</dbReference>
<reference evidence="2" key="1">
    <citation type="submission" date="2022-11" db="UniProtKB">
        <authorList>
            <consortium name="WormBaseParasite"/>
        </authorList>
    </citation>
    <scope>IDENTIFICATION</scope>
</reference>
<protein>
    <submittedName>
        <fullName evidence="2">Transposase</fullName>
    </submittedName>
</protein>
<evidence type="ECO:0000313" key="1">
    <source>
        <dbReference type="Proteomes" id="UP000887540"/>
    </source>
</evidence>
<organism evidence="1 2">
    <name type="scientific">Acrobeloides nanus</name>
    <dbReference type="NCBI Taxonomy" id="290746"/>
    <lineage>
        <taxon>Eukaryota</taxon>
        <taxon>Metazoa</taxon>
        <taxon>Ecdysozoa</taxon>
        <taxon>Nematoda</taxon>
        <taxon>Chromadorea</taxon>
        <taxon>Rhabditida</taxon>
        <taxon>Tylenchina</taxon>
        <taxon>Cephalobomorpha</taxon>
        <taxon>Cephaloboidea</taxon>
        <taxon>Cephalobidae</taxon>
        <taxon>Acrobeloides</taxon>
    </lineage>
</organism>
<dbReference type="AlphaFoldDB" id="A0A914C8R5"/>
<accession>A0A914C8R5</accession>
<keyword evidence="1" id="KW-1185">Reference proteome</keyword>
<dbReference type="WBParaSite" id="ACRNAN_Path_559.g2109.t1">
    <property type="protein sequence ID" value="ACRNAN_Path_559.g2109.t1"/>
    <property type="gene ID" value="ACRNAN_Path_559.g2109"/>
</dbReference>
<evidence type="ECO:0000313" key="2">
    <source>
        <dbReference type="WBParaSite" id="ACRNAN_Path_559.g2109.t1"/>
    </source>
</evidence>
<dbReference type="GO" id="GO:0003676">
    <property type="term" value="F:nucleic acid binding"/>
    <property type="evidence" value="ECO:0007669"/>
    <property type="project" value="InterPro"/>
</dbReference>
<dbReference type="Proteomes" id="UP000887540">
    <property type="component" value="Unplaced"/>
</dbReference>
<dbReference type="PANTHER" id="PTHR47326:SF1">
    <property type="entry name" value="HTH PSQ-TYPE DOMAIN-CONTAINING PROTEIN"/>
    <property type="match status" value="1"/>
</dbReference>